<proteinExistence type="predicted"/>
<dbReference type="PANTHER" id="PTHR43794:SF11">
    <property type="entry name" value="AMIDOHYDROLASE-RELATED DOMAIN-CONTAINING PROTEIN"/>
    <property type="match status" value="1"/>
</dbReference>
<comment type="caution">
    <text evidence="3">The sequence shown here is derived from an EMBL/GenBank/DDBJ whole genome shotgun (WGS) entry which is preliminary data.</text>
</comment>
<dbReference type="EC" id="3.5.4.32" evidence="3"/>
<dbReference type="Pfam" id="PF01979">
    <property type="entry name" value="Amidohydro_1"/>
    <property type="match status" value="1"/>
</dbReference>
<dbReference type="Gene3D" id="3.20.20.140">
    <property type="entry name" value="Metal-dependent hydrolases"/>
    <property type="match status" value="1"/>
</dbReference>
<dbReference type="Proteomes" id="UP001601197">
    <property type="component" value="Unassembled WGS sequence"/>
</dbReference>
<dbReference type="SUPFAM" id="SSF51338">
    <property type="entry name" value="Composite domain of metallo-dependent hydrolases"/>
    <property type="match status" value="1"/>
</dbReference>
<evidence type="ECO:0000313" key="3">
    <source>
        <dbReference type="EMBL" id="MFE9168734.1"/>
    </source>
</evidence>
<gene>
    <name evidence="3" type="ORF">ACFYNZ_04255</name>
</gene>
<organism evidence="3 4">
    <name type="scientific">Streptomyces kebangsaanensis</name>
    <dbReference type="NCBI Taxonomy" id="864058"/>
    <lineage>
        <taxon>Bacteria</taxon>
        <taxon>Bacillati</taxon>
        <taxon>Actinomycetota</taxon>
        <taxon>Actinomycetes</taxon>
        <taxon>Kitasatosporales</taxon>
        <taxon>Streptomycetaceae</taxon>
        <taxon>Streptomyces</taxon>
    </lineage>
</organism>
<evidence type="ECO:0000259" key="2">
    <source>
        <dbReference type="Pfam" id="PF01979"/>
    </source>
</evidence>
<keyword evidence="1 3" id="KW-0378">Hydrolase</keyword>
<name>A0ABW6KLI4_9ACTN</name>
<dbReference type="InterPro" id="IPR050287">
    <property type="entry name" value="MTA/SAH_deaminase"/>
</dbReference>
<evidence type="ECO:0000256" key="1">
    <source>
        <dbReference type="ARBA" id="ARBA00022801"/>
    </source>
</evidence>
<dbReference type="SUPFAM" id="SSF51556">
    <property type="entry name" value="Metallo-dependent hydrolases"/>
    <property type="match status" value="1"/>
</dbReference>
<feature type="domain" description="Amidohydrolase-related" evidence="2">
    <location>
        <begin position="62"/>
        <end position="402"/>
    </location>
</feature>
<sequence length="459" mass="48878">MAAGPRILIENCSIATVDAHDTEYADGYLVLAGNRIEALGAGRAPEGLENVVRRIDASGHLATPGLVNTHHHFYQWITRGLATDRNLFDWLVALYPAWARIDEEMVDAAARGSLAMMVRGGVTTAVDHHYVHPRGSGDLSGTIVRAARETGVRLTLARGSMDLGESDGGLPPDFAVESLDDALAATEATVAEHHDPSFDAMTQVAVAPCSPFSVTTDLLKQGAELARRLGVRLHTHGSETREEETFCHERFGMGPTDYFESTGWLGEDVWMAHCVHMNDSDIAAFARTRTGVAHCPSSNARLAAGIARVPDMLAAGVPVGLGVDGTASNESGELHTELRNALLINRLGPHRETALDARQALRLGTHGGAQVLGRADQIGSLEPGKLADLVLWRLDTLAHASIADPVAALVLGAAAPVTASFVGGRQIVENGRLLHADEDTIARSTRAQAQRLARITEQS</sequence>
<dbReference type="GO" id="GO:0102127">
    <property type="term" value="F:8-oxoguanine deaminase activity"/>
    <property type="evidence" value="ECO:0007669"/>
    <property type="project" value="UniProtKB-EC"/>
</dbReference>
<dbReference type="EMBL" id="JBIAFJ010000002">
    <property type="protein sequence ID" value="MFE9168734.1"/>
    <property type="molecule type" value="Genomic_DNA"/>
</dbReference>
<dbReference type="NCBIfam" id="NF006055">
    <property type="entry name" value="PRK08203.1"/>
    <property type="match status" value="1"/>
</dbReference>
<dbReference type="CDD" id="cd01298">
    <property type="entry name" value="ATZ_TRZ_like"/>
    <property type="match status" value="1"/>
</dbReference>
<reference evidence="3 4" key="1">
    <citation type="submission" date="2024-10" db="EMBL/GenBank/DDBJ databases">
        <title>The Natural Products Discovery Center: Release of the First 8490 Sequenced Strains for Exploring Actinobacteria Biosynthetic Diversity.</title>
        <authorList>
            <person name="Kalkreuter E."/>
            <person name="Kautsar S.A."/>
            <person name="Yang D."/>
            <person name="Bader C.D."/>
            <person name="Teijaro C.N."/>
            <person name="Fluegel L."/>
            <person name="Davis C.M."/>
            <person name="Simpson J.R."/>
            <person name="Lauterbach L."/>
            <person name="Steele A.D."/>
            <person name="Gui C."/>
            <person name="Meng S."/>
            <person name="Li G."/>
            <person name="Viehrig K."/>
            <person name="Ye F."/>
            <person name="Su P."/>
            <person name="Kiefer A.F."/>
            <person name="Nichols A."/>
            <person name="Cepeda A.J."/>
            <person name="Yan W."/>
            <person name="Fan B."/>
            <person name="Jiang Y."/>
            <person name="Adhikari A."/>
            <person name="Zheng C.-J."/>
            <person name="Schuster L."/>
            <person name="Cowan T.M."/>
            <person name="Smanski M.J."/>
            <person name="Chevrette M.G."/>
            <person name="De Carvalho L.P.S."/>
            <person name="Shen B."/>
        </authorList>
    </citation>
    <scope>NUCLEOTIDE SEQUENCE [LARGE SCALE GENOMIC DNA]</scope>
    <source>
        <strain evidence="3 4">NPDC007147</strain>
    </source>
</reference>
<evidence type="ECO:0000313" key="4">
    <source>
        <dbReference type="Proteomes" id="UP001601197"/>
    </source>
</evidence>
<dbReference type="InterPro" id="IPR011059">
    <property type="entry name" value="Metal-dep_hydrolase_composite"/>
</dbReference>
<dbReference type="RefSeq" id="WP_388343061.1">
    <property type="nucleotide sequence ID" value="NZ_JBIAFJ010000002.1"/>
</dbReference>
<dbReference type="Gene3D" id="2.30.40.10">
    <property type="entry name" value="Urease, subunit C, domain 1"/>
    <property type="match status" value="1"/>
</dbReference>
<dbReference type="InterPro" id="IPR032466">
    <property type="entry name" value="Metal_Hydrolase"/>
</dbReference>
<keyword evidence="4" id="KW-1185">Reference proteome</keyword>
<protein>
    <submittedName>
        <fullName evidence="3">8-oxoguanine deaminase</fullName>
        <ecNumber evidence="3">3.5.4.32</ecNumber>
    </submittedName>
</protein>
<accession>A0ABW6KLI4</accession>
<dbReference type="InterPro" id="IPR006680">
    <property type="entry name" value="Amidohydro-rel"/>
</dbReference>
<dbReference type="PANTHER" id="PTHR43794">
    <property type="entry name" value="AMINOHYDROLASE SSNA-RELATED"/>
    <property type="match status" value="1"/>
</dbReference>